<feature type="transmembrane region" description="Helical" evidence="1">
    <location>
        <begin position="12"/>
        <end position="35"/>
    </location>
</feature>
<evidence type="ECO:0000313" key="3">
    <source>
        <dbReference type="Proteomes" id="UP000617628"/>
    </source>
</evidence>
<keyword evidence="1" id="KW-0472">Membrane</keyword>
<feature type="transmembrane region" description="Helical" evidence="1">
    <location>
        <begin position="84"/>
        <end position="102"/>
    </location>
</feature>
<organism evidence="2 3">
    <name type="scientific">Pelagicoccus mobilis</name>
    <dbReference type="NCBI Taxonomy" id="415221"/>
    <lineage>
        <taxon>Bacteria</taxon>
        <taxon>Pseudomonadati</taxon>
        <taxon>Verrucomicrobiota</taxon>
        <taxon>Opitutia</taxon>
        <taxon>Puniceicoccales</taxon>
        <taxon>Pelagicoccaceae</taxon>
        <taxon>Pelagicoccus</taxon>
    </lineage>
</organism>
<evidence type="ECO:0000313" key="2">
    <source>
        <dbReference type="EMBL" id="MBK1878291.1"/>
    </source>
</evidence>
<evidence type="ECO:0000256" key="1">
    <source>
        <dbReference type="SAM" id="Phobius"/>
    </source>
</evidence>
<name>A0A934RXC8_9BACT</name>
<dbReference type="RefSeq" id="WP_200356504.1">
    <property type="nucleotide sequence ID" value="NZ_JAENIL010000028.1"/>
</dbReference>
<dbReference type="Proteomes" id="UP000617628">
    <property type="component" value="Unassembled WGS sequence"/>
</dbReference>
<gene>
    <name evidence="2" type="ORF">JIN87_15530</name>
</gene>
<dbReference type="AlphaFoldDB" id="A0A934RXC8"/>
<proteinExistence type="predicted"/>
<feature type="transmembrane region" description="Helical" evidence="1">
    <location>
        <begin position="122"/>
        <end position="145"/>
    </location>
</feature>
<keyword evidence="1" id="KW-1133">Transmembrane helix</keyword>
<protein>
    <submittedName>
        <fullName evidence="2">Uncharacterized protein</fullName>
    </submittedName>
</protein>
<feature type="transmembrane region" description="Helical" evidence="1">
    <location>
        <begin position="165"/>
        <end position="188"/>
    </location>
</feature>
<keyword evidence="1" id="KW-0812">Transmembrane</keyword>
<keyword evidence="3" id="KW-1185">Reference proteome</keyword>
<accession>A0A934RXC8</accession>
<comment type="caution">
    <text evidence="2">The sequence shown here is derived from an EMBL/GenBank/DDBJ whole genome shotgun (WGS) entry which is preliminary data.</text>
</comment>
<sequence length="207" mass="23225">MKKITELFLTRLNPIAWWGVAIAAWAVSRVSQVWLDSFYDRSKFPVPFYVGQTTFDAAELKGYYAHMINEGTLGIYVQTQLVDFVFMAASFVFLLILAGTALRTLPAAIRESKFGNFAKAMLWVMPLAPVFDAIENLTSFVMLANPQDFAYWLVYPYSSFAVVKFALFGLGYLWALSSVFILMGYGLWTGVRKLFGGKGAQISVSVR</sequence>
<dbReference type="EMBL" id="JAENIL010000028">
    <property type="protein sequence ID" value="MBK1878291.1"/>
    <property type="molecule type" value="Genomic_DNA"/>
</dbReference>
<reference evidence="2" key="1">
    <citation type="submission" date="2021-01" db="EMBL/GenBank/DDBJ databases">
        <title>Modified the classification status of verrucomicrobia.</title>
        <authorList>
            <person name="Feng X."/>
        </authorList>
    </citation>
    <scope>NUCLEOTIDE SEQUENCE</scope>
    <source>
        <strain evidence="2">KCTC 13126</strain>
    </source>
</reference>